<protein>
    <submittedName>
        <fullName evidence="2">Uncharacterized protein</fullName>
    </submittedName>
</protein>
<dbReference type="Proteomes" id="UP000582231">
    <property type="component" value="Unassembled WGS sequence"/>
</dbReference>
<dbReference type="AlphaFoldDB" id="A0A852RK13"/>
<evidence type="ECO:0000313" key="3">
    <source>
        <dbReference type="Proteomes" id="UP000582231"/>
    </source>
</evidence>
<gene>
    <name evidence="2" type="ORF">BJ958_005377</name>
</gene>
<dbReference type="EMBL" id="JACCBF010000001">
    <property type="protein sequence ID" value="NYD33831.1"/>
    <property type="molecule type" value="Genomic_DNA"/>
</dbReference>
<feature type="signal peptide" evidence="1">
    <location>
        <begin position="1"/>
        <end position="25"/>
    </location>
</feature>
<keyword evidence="3" id="KW-1185">Reference proteome</keyword>
<keyword evidence="1" id="KW-0732">Signal</keyword>
<proteinExistence type="predicted"/>
<name>A0A852RK13_9ACTN</name>
<accession>A0A852RK13</accession>
<sequence length="189" mass="20380">MNPVPRAVAALACAAGLLLTTPALASAADLVHTDPAHDVRVGDIDSERTHPAADERRVDVRRVEVSHGLDALTIRLRTRGPLPTKRLFLAAQLKAPSGRFEVTYMKFLGESGVSLTRKFDEVPCEGLTATLERKAVTFVVPTACFGTPAWVRVGAGAAQMRKQKIVMDDGFSRGAIDNDLHLSKRIARG</sequence>
<organism evidence="2 3">
    <name type="scientific">Nocardioides kongjuensis</name>
    <dbReference type="NCBI Taxonomy" id="349522"/>
    <lineage>
        <taxon>Bacteria</taxon>
        <taxon>Bacillati</taxon>
        <taxon>Actinomycetota</taxon>
        <taxon>Actinomycetes</taxon>
        <taxon>Propionibacteriales</taxon>
        <taxon>Nocardioidaceae</taxon>
        <taxon>Nocardioides</taxon>
    </lineage>
</organism>
<comment type="caution">
    <text evidence="2">The sequence shown here is derived from an EMBL/GenBank/DDBJ whole genome shotgun (WGS) entry which is preliminary data.</text>
</comment>
<feature type="chain" id="PRO_5038518055" evidence="1">
    <location>
        <begin position="26"/>
        <end position="189"/>
    </location>
</feature>
<evidence type="ECO:0000313" key="2">
    <source>
        <dbReference type="EMBL" id="NYD33831.1"/>
    </source>
</evidence>
<reference evidence="2 3" key="1">
    <citation type="submission" date="2020-07" db="EMBL/GenBank/DDBJ databases">
        <title>Sequencing the genomes of 1000 actinobacteria strains.</title>
        <authorList>
            <person name="Klenk H.-P."/>
        </authorList>
    </citation>
    <scope>NUCLEOTIDE SEQUENCE [LARGE SCALE GENOMIC DNA]</scope>
    <source>
        <strain evidence="2 3">DSM 19082</strain>
    </source>
</reference>
<evidence type="ECO:0000256" key="1">
    <source>
        <dbReference type="SAM" id="SignalP"/>
    </source>
</evidence>
<dbReference type="RefSeq" id="WP_179729820.1">
    <property type="nucleotide sequence ID" value="NZ_BAABEF010000001.1"/>
</dbReference>